<dbReference type="Proteomes" id="UP000320722">
    <property type="component" value="Chromosome"/>
</dbReference>
<name>A0A517WDI0_9PLAN</name>
<evidence type="ECO:0000313" key="2">
    <source>
        <dbReference type="Proteomes" id="UP000320722"/>
    </source>
</evidence>
<sequence length="176" mass="20932">MIERIDPEEAYARYLFRELSSEEMRTLADAWLNQGMFTESLNQLCWLKEPDLFDAERLFKKSLQELEIKPPSRLEAAHLLIRITLQRIVQSQIAPEKGAEFLYFIVHSQVSEDHPDEKYLGDSLGLEYLFCWLRELWDCRDGSIILHYTDLPRSEAELKFKQHLFEASKTWLREHV</sequence>
<reference evidence="1 2" key="1">
    <citation type="submission" date="2019-02" db="EMBL/GenBank/DDBJ databases">
        <title>Deep-cultivation of Planctomycetes and their phenomic and genomic characterization uncovers novel biology.</title>
        <authorList>
            <person name="Wiegand S."/>
            <person name="Jogler M."/>
            <person name="Boedeker C."/>
            <person name="Pinto D."/>
            <person name="Vollmers J."/>
            <person name="Rivas-Marin E."/>
            <person name="Kohn T."/>
            <person name="Peeters S.H."/>
            <person name="Heuer A."/>
            <person name="Rast P."/>
            <person name="Oberbeckmann S."/>
            <person name="Bunk B."/>
            <person name="Jeske O."/>
            <person name="Meyerdierks A."/>
            <person name="Storesund J.E."/>
            <person name="Kallscheuer N."/>
            <person name="Luecker S."/>
            <person name="Lage O.M."/>
            <person name="Pohl T."/>
            <person name="Merkel B.J."/>
            <person name="Hornburger P."/>
            <person name="Mueller R.-W."/>
            <person name="Bruemmer F."/>
            <person name="Labrenz M."/>
            <person name="Spormann A.M."/>
            <person name="Op den Camp H."/>
            <person name="Overmann J."/>
            <person name="Amann R."/>
            <person name="Jetten M.S.M."/>
            <person name="Mascher T."/>
            <person name="Medema M.H."/>
            <person name="Devos D.P."/>
            <person name="Kaster A.-K."/>
            <person name="Ovreas L."/>
            <person name="Rohde M."/>
            <person name="Galperin M.Y."/>
            <person name="Jogler C."/>
        </authorList>
    </citation>
    <scope>NUCLEOTIDE SEQUENCE [LARGE SCALE GENOMIC DNA]</scope>
    <source>
        <strain evidence="1 2">V6</strain>
    </source>
</reference>
<dbReference type="EMBL" id="CP036347">
    <property type="protein sequence ID" value="QDU03287.1"/>
    <property type="molecule type" value="Genomic_DNA"/>
</dbReference>
<gene>
    <name evidence="1" type="ORF">V6x_29990</name>
</gene>
<protein>
    <submittedName>
        <fullName evidence="1">Uncharacterized protein</fullName>
    </submittedName>
</protein>
<organism evidence="1 2">
    <name type="scientific">Gimesia chilikensis</name>
    <dbReference type="NCBI Taxonomy" id="2605989"/>
    <lineage>
        <taxon>Bacteria</taxon>
        <taxon>Pseudomonadati</taxon>
        <taxon>Planctomycetota</taxon>
        <taxon>Planctomycetia</taxon>
        <taxon>Planctomycetales</taxon>
        <taxon>Planctomycetaceae</taxon>
        <taxon>Gimesia</taxon>
    </lineage>
</organism>
<dbReference type="AlphaFoldDB" id="A0A517WDI0"/>
<proteinExistence type="predicted"/>
<evidence type="ECO:0000313" key="1">
    <source>
        <dbReference type="EMBL" id="QDU03287.1"/>
    </source>
</evidence>
<dbReference type="RefSeq" id="WP_145040998.1">
    <property type="nucleotide sequence ID" value="NZ_CP036347.1"/>
</dbReference>
<accession>A0A517WDI0</accession>